<dbReference type="CDD" id="cd00093">
    <property type="entry name" value="HTH_XRE"/>
    <property type="match status" value="1"/>
</dbReference>
<comment type="caution">
    <text evidence="2">The sequence shown here is derived from an EMBL/GenBank/DDBJ whole genome shotgun (WGS) entry which is preliminary data.</text>
</comment>
<organism evidence="2 3">
    <name type="scientific">Catellatospora coxensis</name>
    <dbReference type="NCBI Taxonomy" id="310354"/>
    <lineage>
        <taxon>Bacteria</taxon>
        <taxon>Bacillati</taxon>
        <taxon>Actinomycetota</taxon>
        <taxon>Actinomycetes</taxon>
        <taxon>Micromonosporales</taxon>
        <taxon>Micromonosporaceae</taxon>
        <taxon>Catellatospora</taxon>
    </lineage>
</organism>
<sequence length="286" mass="31587">MTPLHTVLMPMSPTAIRRRVGYRLRELRGKAGLTTIEAAAVIRGSDAKISRLERGLTPLRPGDVQLLLDRYGGVDPSERDLLVQLAGESGRRGWWQAYELPEWFNLYIGLESAASSISNFETLLVPGLLQTADYTRALVRQAQPTATAERVDRVVDARLKRQARLTGDEPLQLRAIIGEAALHCVVGTADVMRAQFAHLARMSKSPNIELRLVPFSSPAYAPYGRPVVILDFPEPDDPGLVYFDHLGKGVYVEDEAQIATHRQSFEMLVGGALSVEESARLFADRG</sequence>
<evidence type="ECO:0000313" key="3">
    <source>
        <dbReference type="Proteomes" id="UP000630887"/>
    </source>
</evidence>
<dbReference type="Gene3D" id="1.10.260.40">
    <property type="entry name" value="lambda repressor-like DNA-binding domains"/>
    <property type="match status" value="1"/>
</dbReference>
<accession>A0A8J3KUA4</accession>
<dbReference type="Pfam" id="PF13560">
    <property type="entry name" value="HTH_31"/>
    <property type="match status" value="1"/>
</dbReference>
<reference evidence="2 3" key="1">
    <citation type="submission" date="2021-01" db="EMBL/GenBank/DDBJ databases">
        <title>Whole genome shotgun sequence of Catellatospora coxensis NBRC 107359.</title>
        <authorList>
            <person name="Komaki H."/>
            <person name="Tamura T."/>
        </authorList>
    </citation>
    <scope>NUCLEOTIDE SEQUENCE [LARGE SCALE GENOMIC DNA]</scope>
    <source>
        <strain evidence="2 3">NBRC 107359</strain>
    </source>
</reference>
<dbReference type="Proteomes" id="UP000630887">
    <property type="component" value="Unassembled WGS sequence"/>
</dbReference>
<gene>
    <name evidence="2" type="ORF">Cco03nite_19790</name>
</gene>
<dbReference type="AlphaFoldDB" id="A0A8J3KUA4"/>
<name>A0A8J3KUA4_9ACTN</name>
<protein>
    <submittedName>
        <fullName evidence="2">Transcriptional regulator</fullName>
    </submittedName>
</protein>
<proteinExistence type="predicted"/>
<dbReference type="GO" id="GO:0003677">
    <property type="term" value="F:DNA binding"/>
    <property type="evidence" value="ECO:0007669"/>
    <property type="project" value="InterPro"/>
</dbReference>
<dbReference type="SMART" id="SM00530">
    <property type="entry name" value="HTH_XRE"/>
    <property type="match status" value="1"/>
</dbReference>
<dbReference type="SUPFAM" id="SSF47413">
    <property type="entry name" value="lambda repressor-like DNA-binding domains"/>
    <property type="match status" value="1"/>
</dbReference>
<dbReference type="InterPro" id="IPR010982">
    <property type="entry name" value="Lambda_DNA-bd_dom_sf"/>
</dbReference>
<dbReference type="EMBL" id="BONI01000013">
    <property type="protein sequence ID" value="GIG05279.1"/>
    <property type="molecule type" value="Genomic_DNA"/>
</dbReference>
<feature type="domain" description="HTH cro/C1-type" evidence="1">
    <location>
        <begin position="23"/>
        <end position="79"/>
    </location>
</feature>
<evidence type="ECO:0000313" key="2">
    <source>
        <dbReference type="EMBL" id="GIG05279.1"/>
    </source>
</evidence>
<evidence type="ECO:0000259" key="1">
    <source>
        <dbReference type="SMART" id="SM00530"/>
    </source>
</evidence>
<dbReference type="InterPro" id="IPR001387">
    <property type="entry name" value="Cro/C1-type_HTH"/>
</dbReference>
<keyword evidence="3" id="KW-1185">Reference proteome</keyword>
<dbReference type="InterPro" id="IPR043917">
    <property type="entry name" value="DUF5753"/>
</dbReference>
<dbReference type="Pfam" id="PF19054">
    <property type="entry name" value="DUF5753"/>
    <property type="match status" value="1"/>
</dbReference>